<dbReference type="Proteomes" id="UP000094336">
    <property type="component" value="Unassembled WGS sequence"/>
</dbReference>
<proteinExistence type="predicted"/>
<dbReference type="EMBL" id="KV454438">
    <property type="protein sequence ID" value="ODQ77854.1"/>
    <property type="molecule type" value="Genomic_DNA"/>
</dbReference>
<feature type="transmembrane region" description="Helical" evidence="2">
    <location>
        <begin position="71"/>
        <end position="89"/>
    </location>
</feature>
<dbReference type="RefSeq" id="XP_018983182.1">
    <property type="nucleotide sequence ID" value="XM_019129791.1"/>
</dbReference>
<dbReference type="GO" id="GO:0004721">
    <property type="term" value="F:phosphoprotein phosphatase activity"/>
    <property type="evidence" value="ECO:0007669"/>
    <property type="project" value="TreeGrafter"/>
</dbReference>
<dbReference type="InterPro" id="IPR005605">
    <property type="entry name" value="Spo7"/>
</dbReference>
<dbReference type="Pfam" id="PF03907">
    <property type="entry name" value="Spo7"/>
    <property type="match status" value="1"/>
</dbReference>
<feature type="region of interest" description="Disordered" evidence="1">
    <location>
        <begin position="246"/>
        <end position="340"/>
    </location>
</feature>
<protein>
    <submittedName>
        <fullName evidence="3">Uncharacterized protein</fullName>
    </submittedName>
</protein>
<dbReference type="GO" id="GO:0006998">
    <property type="term" value="P:nuclear envelope organization"/>
    <property type="evidence" value="ECO:0007669"/>
    <property type="project" value="TreeGrafter"/>
</dbReference>
<dbReference type="GO" id="GO:0019888">
    <property type="term" value="F:protein phosphatase regulator activity"/>
    <property type="evidence" value="ECO:0007669"/>
    <property type="project" value="InterPro"/>
</dbReference>
<dbReference type="PANTHER" id="PTHR28249:SF1">
    <property type="entry name" value="SPORULATION-SPECIFIC PROTEIN SPO7"/>
    <property type="match status" value="1"/>
</dbReference>
<organism evidence="3 4">
    <name type="scientific">Babjeviella inositovora NRRL Y-12698</name>
    <dbReference type="NCBI Taxonomy" id="984486"/>
    <lineage>
        <taxon>Eukaryota</taxon>
        <taxon>Fungi</taxon>
        <taxon>Dikarya</taxon>
        <taxon>Ascomycota</taxon>
        <taxon>Saccharomycotina</taxon>
        <taxon>Pichiomycetes</taxon>
        <taxon>Serinales incertae sedis</taxon>
        <taxon>Babjeviella</taxon>
    </lineage>
</organism>
<feature type="region of interest" description="Disordered" evidence="1">
    <location>
        <begin position="11"/>
        <end position="41"/>
    </location>
</feature>
<evidence type="ECO:0000256" key="1">
    <source>
        <dbReference type="SAM" id="MobiDB-lite"/>
    </source>
</evidence>
<accession>A0A1E3QK67</accession>
<sequence>MSYIPAIDLVGPETPKPKRRSPGLRPRSPSSVTSNGRERPHPAHKIYRNLLILEDSLRQQVLYQSRLRRKYVCFISTLILLAIWLFVQIQDQQGYVKLSFQFVFYAICTTVVLFRLSGEYHKKIIMPKRFLGATNKGLRQFNLRLIKVKTSSTDAIIDSMRLIINQTVQQLLELATRVNPQAPSQSKSPGIGNQIYAKLEYIDKITQPRIGFNDVKLILNPRTFQINIRQGWEVYRNEFWSRDGYKRRRTSLSGPPPKNPPTDGKKGARKRRVSSNKAETNPKNHTKNKLRSSVISLSSVGDSGGERPGSFSSERSFGFATPGSTYGSDSEVLAVISDDE</sequence>
<reference evidence="4" key="1">
    <citation type="submission" date="2016-05" db="EMBL/GenBank/DDBJ databases">
        <title>Comparative genomics of biotechnologically important yeasts.</title>
        <authorList>
            <consortium name="DOE Joint Genome Institute"/>
            <person name="Riley R."/>
            <person name="Haridas S."/>
            <person name="Wolfe K.H."/>
            <person name="Lopes M.R."/>
            <person name="Hittinger C.T."/>
            <person name="Goker M."/>
            <person name="Salamov A."/>
            <person name="Wisecaver J."/>
            <person name="Long T.M."/>
            <person name="Aerts A.L."/>
            <person name="Barry K."/>
            <person name="Choi C."/>
            <person name="Clum A."/>
            <person name="Coughlan A.Y."/>
            <person name="Deshpande S."/>
            <person name="Douglass A.P."/>
            <person name="Hanson S.J."/>
            <person name="Klenk H.-P."/>
            <person name="Labutti K."/>
            <person name="Lapidus A."/>
            <person name="Lindquist E."/>
            <person name="Lipzen A."/>
            <person name="Meier-Kolthoff J.P."/>
            <person name="Ohm R.A."/>
            <person name="Otillar R.P."/>
            <person name="Pangilinan J."/>
            <person name="Peng Y."/>
            <person name="Rokas A."/>
            <person name="Rosa C.A."/>
            <person name="Scheuner C."/>
            <person name="Sibirny A.A."/>
            <person name="Slot J.C."/>
            <person name="Stielow J.B."/>
            <person name="Sun H."/>
            <person name="Kurtzman C.P."/>
            <person name="Blackwell M."/>
            <person name="Grigoriev I.V."/>
            <person name="Jeffries T.W."/>
        </authorList>
    </citation>
    <scope>NUCLEOTIDE SEQUENCE [LARGE SCALE GENOMIC DNA]</scope>
    <source>
        <strain evidence="4">NRRL Y-12698</strain>
    </source>
</reference>
<dbReference type="PANTHER" id="PTHR28249">
    <property type="entry name" value="SPORULATION-SPECIFIC PROTEIN SPO7"/>
    <property type="match status" value="1"/>
</dbReference>
<keyword evidence="2" id="KW-1133">Transmembrane helix</keyword>
<keyword evidence="2" id="KW-0472">Membrane</keyword>
<dbReference type="OrthoDB" id="5599171at2759"/>
<gene>
    <name evidence="3" type="ORF">BABINDRAFT_163233</name>
</gene>
<evidence type="ECO:0000313" key="4">
    <source>
        <dbReference type="Proteomes" id="UP000094336"/>
    </source>
</evidence>
<keyword evidence="4" id="KW-1185">Reference proteome</keyword>
<evidence type="ECO:0000256" key="2">
    <source>
        <dbReference type="SAM" id="Phobius"/>
    </source>
</evidence>
<evidence type="ECO:0000313" key="3">
    <source>
        <dbReference type="EMBL" id="ODQ77854.1"/>
    </source>
</evidence>
<dbReference type="STRING" id="984486.A0A1E3QK67"/>
<feature type="compositionally biased region" description="Low complexity" evidence="1">
    <location>
        <begin position="292"/>
        <end position="301"/>
    </location>
</feature>
<dbReference type="GO" id="GO:0071595">
    <property type="term" value="C:Nem1-Spo7 phosphatase complex"/>
    <property type="evidence" value="ECO:0007669"/>
    <property type="project" value="TreeGrafter"/>
</dbReference>
<keyword evidence="2" id="KW-0812">Transmembrane</keyword>
<dbReference type="AlphaFoldDB" id="A0A1E3QK67"/>
<dbReference type="GeneID" id="30147644"/>
<name>A0A1E3QK67_9ASCO</name>
<feature type="transmembrane region" description="Helical" evidence="2">
    <location>
        <begin position="95"/>
        <end position="116"/>
    </location>
</feature>